<reference evidence="1 2" key="1">
    <citation type="journal article" date="2017" name="Int. J. Syst. Evol. Microbiol.">
        <title>Achromobacter aloeverae sp. nov., isolated from the root of Aloe vera (L.) Burm.f.</title>
        <authorList>
            <person name="Kuncharoen N."/>
            <person name="Muramatsu Y."/>
            <person name="Shibata C."/>
            <person name="Kamakura Y."/>
            <person name="Nakagawa Y."/>
            <person name="Tanasupawat S."/>
        </authorList>
    </citation>
    <scope>NUCLEOTIDE SEQUENCE [LARGE SCALE GENOMIC DNA]</scope>
    <source>
        <strain evidence="1 2">AVA-1</strain>
    </source>
</reference>
<dbReference type="InterPro" id="IPR001753">
    <property type="entry name" value="Enoyl-CoA_hydra/iso"/>
</dbReference>
<dbReference type="SUPFAM" id="SSF52096">
    <property type="entry name" value="ClpP/crotonase"/>
    <property type="match status" value="1"/>
</dbReference>
<dbReference type="GO" id="GO:0006635">
    <property type="term" value="P:fatty acid beta-oxidation"/>
    <property type="evidence" value="ECO:0007669"/>
    <property type="project" value="TreeGrafter"/>
</dbReference>
<dbReference type="Proteomes" id="UP000290849">
    <property type="component" value="Unassembled WGS sequence"/>
</dbReference>
<dbReference type="GO" id="GO:0016853">
    <property type="term" value="F:isomerase activity"/>
    <property type="evidence" value="ECO:0007669"/>
    <property type="project" value="UniProtKB-KW"/>
</dbReference>
<dbReference type="CDD" id="cd06558">
    <property type="entry name" value="crotonase-like"/>
    <property type="match status" value="1"/>
</dbReference>
<dbReference type="PANTHER" id="PTHR11941:SF54">
    <property type="entry name" value="ENOYL-COA HYDRATASE, MITOCHONDRIAL"/>
    <property type="match status" value="1"/>
</dbReference>
<evidence type="ECO:0000313" key="2">
    <source>
        <dbReference type="Proteomes" id="UP000290849"/>
    </source>
</evidence>
<protein>
    <submittedName>
        <fullName evidence="1">Enoyl-CoA hydratase/isomerase family protein</fullName>
    </submittedName>
</protein>
<accession>A0A4Q1HMD1</accession>
<dbReference type="AlphaFoldDB" id="A0A4Q1HMD1"/>
<keyword evidence="2" id="KW-1185">Reference proteome</keyword>
<organism evidence="1 2">
    <name type="scientific">Achromobacter aloeverae</name>
    <dbReference type="NCBI Taxonomy" id="1750518"/>
    <lineage>
        <taxon>Bacteria</taxon>
        <taxon>Pseudomonadati</taxon>
        <taxon>Pseudomonadota</taxon>
        <taxon>Betaproteobacteria</taxon>
        <taxon>Burkholderiales</taxon>
        <taxon>Alcaligenaceae</taxon>
        <taxon>Achromobacter</taxon>
    </lineage>
</organism>
<dbReference type="RefSeq" id="WP_129150156.1">
    <property type="nucleotide sequence ID" value="NZ_JBHSDO010000013.1"/>
</dbReference>
<sequence length="247" mass="26121">MNASIQDTAADLVQVEHQDHATLVTLNRPQKMNALSASLVDALIAAVDDAHAHGSDLIVMRGAGRNFSAGFDFGGYEEQSEGDLLLRFVRIEQLLQKVATSPAVTLALAHGKNFGAGVDLFGACALRVAAPDATFRMPGLKFGLVLGTRRYAEIVGKQVARDVLTQTRTFGAEEAQLQGFVTELAGPADHDACIARALEAARALAAPVRAQLHQTLAPTTLDADLASLVRSAAEPGLKQRIRAYLGA</sequence>
<name>A0A4Q1HMD1_9BURK</name>
<dbReference type="OrthoDB" id="8640486at2"/>
<dbReference type="EMBL" id="PYAL01000002">
    <property type="protein sequence ID" value="RXN91538.1"/>
    <property type="molecule type" value="Genomic_DNA"/>
</dbReference>
<dbReference type="Gene3D" id="3.90.226.10">
    <property type="entry name" value="2-enoyl-CoA Hydratase, Chain A, domain 1"/>
    <property type="match status" value="1"/>
</dbReference>
<dbReference type="InterPro" id="IPR029045">
    <property type="entry name" value="ClpP/crotonase-like_dom_sf"/>
</dbReference>
<comment type="caution">
    <text evidence="1">The sequence shown here is derived from an EMBL/GenBank/DDBJ whole genome shotgun (WGS) entry which is preliminary data.</text>
</comment>
<proteinExistence type="predicted"/>
<dbReference type="Pfam" id="PF00378">
    <property type="entry name" value="ECH_1"/>
    <property type="match status" value="1"/>
</dbReference>
<dbReference type="PANTHER" id="PTHR11941">
    <property type="entry name" value="ENOYL-COA HYDRATASE-RELATED"/>
    <property type="match status" value="1"/>
</dbReference>
<gene>
    <name evidence="1" type="ORF">C7R54_10430</name>
</gene>
<keyword evidence="1" id="KW-0413">Isomerase</keyword>
<evidence type="ECO:0000313" key="1">
    <source>
        <dbReference type="EMBL" id="RXN91538.1"/>
    </source>
</evidence>